<dbReference type="GO" id="GO:0009307">
    <property type="term" value="P:DNA restriction-modification system"/>
    <property type="evidence" value="ECO:0007669"/>
    <property type="project" value="InterPro"/>
</dbReference>
<dbReference type="GO" id="GO:0000287">
    <property type="term" value="F:magnesium ion binding"/>
    <property type="evidence" value="ECO:0007669"/>
    <property type="project" value="InterPro"/>
</dbReference>
<organism evidence="3 4">
    <name type="scientific">Desulfosudis oleivorans (strain DSM 6200 / JCM 39069 / Hxd3)</name>
    <name type="common">Desulfococcus oleovorans</name>
    <dbReference type="NCBI Taxonomy" id="96561"/>
    <lineage>
        <taxon>Bacteria</taxon>
        <taxon>Pseudomonadati</taxon>
        <taxon>Thermodesulfobacteriota</taxon>
        <taxon>Desulfobacteria</taxon>
        <taxon>Desulfobacterales</taxon>
        <taxon>Desulfosudaceae</taxon>
        <taxon>Desulfosudis</taxon>
    </lineage>
</organism>
<dbReference type="STRING" id="96561.Dole_3089"/>
<gene>
    <name evidence="3" type="ordered locus">Dole_3089</name>
</gene>
<dbReference type="eggNOG" id="COG0827">
    <property type="taxonomic scope" value="Bacteria"/>
</dbReference>
<reference evidence="3 4" key="1">
    <citation type="submission" date="2007-10" db="EMBL/GenBank/DDBJ databases">
        <title>Complete sequence of Desulfococcus oleovorans Hxd3.</title>
        <authorList>
            <consortium name="US DOE Joint Genome Institute"/>
            <person name="Copeland A."/>
            <person name="Lucas S."/>
            <person name="Lapidus A."/>
            <person name="Barry K."/>
            <person name="Glavina del Rio T."/>
            <person name="Dalin E."/>
            <person name="Tice H."/>
            <person name="Pitluck S."/>
            <person name="Kiss H."/>
            <person name="Brettin T."/>
            <person name="Bruce D."/>
            <person name="Detter J.C."/>
            <person name="Han C."/>
            <person name="Schmutz J."/>
            <person name="Larimer F."/>
            <person name="Land M."/>
            <person name="Hauser L."/>
            <person name="Kyrpides N."/>
            <person name="Kim E."/>
            <person name="Wawrik B."/>
            <person name="Richardson P."/>
        </authorList>
    </citation>
    <scope>NUCLEOTIDE SEQUENCE [LARGE SCALE GENOMIC DNA]</scope>
    <source>
        <strain evidence="4">DSM 6200 / JCM 39069 / Hxd3</strain>
    </source>
</reference>
<dbReference type="InterPro" id="IPR041963">
    <property type="entry name" value="BsuBI/PstI_C_sf"/>
</dbReference>
<dbReference type="InterPro" id="IPR041454">
    <property type="entry name" value="BsuBI/PstI_N"/>
</dbReference>
<dbReference type="GO" id="GO:0003677">
    <property type="term" value="F:DNA binding"/>
    <property type="evidence" value="ECO:0007669"/>
    <property type="project" value="InterPro"/>
</dbReference>
<proteinExistence type="predicted"/>
<name>A8ZZM0_DESOH</name>
<dbReference type="KEGG" id="dol:Dole_3089"/>
<dbReference type="OrthoDB" id="9798907at2"/>
<dbReference type="InterPro" id="IPR009528">
    <property type="entry name" value="Restrct_endonuc_II_BsuBI_C"/>
</dbReference>
<dbReference type="InterPro" id="IPR041962">
    <property type="entry name" value="BsuBI/PstI_N_sf"/>
</dbReference>
<dbReference type="HOGENOM" id="CLU_074525_0_0_7"/>
<feature type="domain" description="BsuBI/PstI restriction endonuclease" evidence="1">
    <location>
        <begin position="155"/>
        <end position="308"/>
    </location>
</feature>
<protein>
    <submittedName>
        <fullName evidence="3">Type II site-specific deoxyribonuclease</fullName>
        <ecNumber evidence="3">3.1.21.4</ecNumber>
    </submittedName>
</protein>
<evidence type="ECO:0000259" key="2">
    <source>
        <dbReference type="Pfam" id="PF17728"/>
    </source>
</evidence>
<dbReference type="REBASE" id="16483">
    <property type="entry name" value="DolHORF3090P"/>
</dbReference>
<accession>A8ZZM0</accession>
<dbReference type="GO" id="GO:0009036">
    <property type="term" value="F:type II site-specific deoxyribonuclease activity"/>
    <property type="evidence" value="ECO:0007669"/>
    <property type="project" value="UniProtKB-EC"/>
</dbReference>
<keyword evidence="3" id="KW-0378">Hydrolase</keyword>
<dbReference type="EMBL" id="CP000859">
    <property type="protein sequence ID" value="ABW68892.1"/>
    <property type="molecule type" value="Genomic_DNA"/>
</dbReference>
<feature type="domain" description="BsuBI/PstI restriction endonuclease HTH" evidence="2">
    <location>
        <begin position="6"/>
        <end position="143"/>
    </location>
</feature>
<dbReference type="RefSeq" id="WP_012176503.1">
    <property type="nucleotide sequence ID" value="NC_009943.1"/>
</dbReference>
<dbReference type="Pfam" id="PF17728">
    <property type="entry name" value="BsuBI_PstI_RE_N"/>
    <property type="match status" value="1"/>
</dbReference>
<sequence length="317" mass="35483">MKRKKDHIKAARQILISLGLPRAQQNERSALCLLALLNLPPGKPWTKAENPLIGITPIMDWARKHYGKDYAPNTRETVRRQSMHQFVDAGIALYNPDQPDRPVNSPKAVYQIEPATLALLRSFGTRKWNRNLASYLDERETLAARYAMAREQNRIPVQIAPGKRITLSPGEHNELIRAIVEDFASRFAPGSILVYAGDTGDKWGYFDAPLLSALGVDVDAHGKMPDVVLHYSKKNWLLMVESVTSHGPVDGKRHAELTRLFAGAKAGLVYVTAFPNRAVMARYLADIAWETEVWVADAPSHLIHFDGERFLGPYSPS</sequence>
<evidence type="ECO:0000259" key="1">
    <source>
        <dbReference type="Pfam" id="PF06616"/>
    </source>
</evidence>
<dbReference type="Proteomes" id="UP000008561">
    <property type="component" value="Chromosome"/>
</dbReference>
<dbReference type="EC" id="3.1.21.4" evidence="3"/>
<dbReference type="Gene3D" id="3.40.1350.80">
    <property type="match status" value="1"/>
</dbReference>
<dbReference type="AlphaFoldDB" id="A8ZZM0"/>
<evidence type="ECO:0000313" key="4">
    <source>
        <dbReference type="Proteomes" id="UP000008561"/>
    </source>
</evidence>
<evidence type="ECO:0000313" key="3">
    <source>
        <dbReference type="EMBL" id="ABW68892.1"/>
    </source>
</evidence>
<dbReference type="Gene3D" id="1.10.10.1820">
    <property type="entry name" value="BsuBI/PstI restriction endonuclease-like"/>
    <property type="match status" value="1"/>
</dbReference>
<dbReference type="Pfam" id="PF06616">
    <property type="entry name" value="BsuBI_PstI_RE"/>
    <property type="match status" value="1"/>
</dbReference>
<keyword evidence="4" id="KW-1185">Reference proteome</keyword>